<gene>
    <name evidence="11" type="primary">nhaC</name>
    <name evidence="11" type="ORF">F7018_15830</name>
</gene>
<evidence type="ECO:0000256" key="4">
    <source>
        <dbReference type="ARBA" id="ARBA00022475"/>
    </source>
</evidence>
<comment type="similarity">
    <text evidence="8">Belongs to the NhaC Na(+)/H(+) (TC 2.A.35) antiporter family.</text>
</comment>
<dbReference type="NCBIfam" id="TIGR00931">
    <property type="entry name" value="antiport_nhaC"/>
    <property type="match status" value="1"/>
</dbReference>
<keyword evidence="3" id="KW-0050">Antiport</keyword>
<feature type="transmembrane region" description="Helical" evidence="9">
    <location>
        <begin position="124"/>
        <end position="145"/>
    </location>
</feature>
<evidence type="ECO:0000256" key="9">
    <source>
        <dbReference type="SAM" id="Phobius"/>
    </source>
</evidence>
<keyword evidence="12" id="KW-1185">Reference proteome</keyword>
<dbReference type="GO" id="GO:0005886">
    <property type="term" value="C:plasma membrane"/>
    <property type="evidence" value="ECO:0007669"/>
    <property type="project" value="UniProtKB-SubCell"/>
</dbReference>
<feature type="transmembrane region" description="Helical" evidence="9">
    <location>
        <begin position="211"/>
        <end position="232"/>
    </location>
</feature>
<feature type="domain" description="Na+/H+ antiporter NhaC-like C-terminal" evidence="10">
    <location>
        <begin position="180"/>
        <end position="484"/>
    </location>
</feature>
<evidence type="ECO:0000256" key="6">
    <source>
        <dbReference type="ARBA" id="ARBA00022989"/>
    </source>
</evidence>
<evidence type="ECO:0000256" key="1">
    <source>
        <dbReference type="ARBA" id="ARBA00004651"/>
    </source>
</evidence>
<dbReference type="PANTHER" id="PTHR33451">
    <property type="entry name" value="MALATE-2H(+)/NA(+)-LACTATE ANTIPORTER"/>
    <property type="match status" value="1"/>
</dbReference>
<feature type="transmembrane region" description="Helical" evidence="9">
    <location>
        <begin position="53"/>
        <end position="71"/>
    </location>
</feature>
<accession>A0A7J5A915</accession>
<keyword evidence="6 9" id="KW-1133">Transmembrane helix</keyword>
<dbReference type="EMBL" id="WAAU01000030">
    <property type="protein sequence ID" value="KAB1153953.1"/>
    <property type="molecule type" value="Genomic_DNA"/>
</dbReference>
<keyword evidence="4" id="KW-1003">Cell membrane</keyword>
<evidence type="ECO:0000313" key="12">
    <source>
        <dbReference type="Proteomes" id="UP000467305"/>
    </source>
</evidence>
<keyword evidence="2" id="KW-0813">Transport</keyword>
<dbReference type="InterPro" id="IPR004770">
    <property type="entry name" value="Na/H_antiport_NhaC"/>
</dbReference>
<evidence type="ECO:0000256" key="7">
    <source>
        <dbReference type="ARBA" id="ARBA00023136"/>
    </source>
</evidence>
<feature type="transmembrane region" description="Helical" evidence="9">
    <location>
        <begin position="464"/>
        <end position="484"/>
    </location>
</feature>
<dbReference type="Proteomes" id="UP000467305">
    <property type="component" value="Unassembled WGS sequence"/>
</dbReference>
<comment type="caution">
    <text evidence="11">The sequence shown here is derived from an EMBL/GenBank/DDBJ whole genome shotgun (WGS) entry which is preliminary data.</text>
</comment>
<keyword evidence="5 9" id="KW-0812">Transmembrane</keyword>
<reference evidence="11 12" key="1">
    <citation type="submission" date="2019-09" db="EMBL/GenBank/DDBJ databases">
        <authorList>
            <person name="Cao W.R."/>
        </authorList>
    </citation>
    <scope>NUCLEOTIDE SEQUENCE [LARGE SCALE GENOMIC DNA]</scope>
    <source>
        <strain evidence="12">a4</strain>
    </source>
</reference>
<evidence type="ECO:0000313" key="11">
    <source>
        <dbReference type="EMBL" id="KAB1153953.1"/>
    </source>
</evidence>
<feature type="transmembrane region" description="Helical" evidence="9">
    <location>
        <begin position="157"/>
        <end position="183"/>
    </location>
</feature>
<evidence type="ECO:0000256" key="2">
    <source>
        <dbReference type="ARBA" id="ARBA00022448"/>
    </source>
</evidence>
<dbReference type="PANTHER" id="PTHR33451:SF3">
    <property type="entry name" value="MALATE-2H(+)_NA(+)-LACTATE ANTIPORTER"/>
    <property type="match status" value="1"/>
</dbReference>
<feature type="transmembrane region" description="Helical" evidence="9">
    <location>
        <begin position="350"/>
        <end position="370"/>
    </location>
</feature>
<feature type="transmembrane region" description="Helical" evidence="9">
    <location>
        <begin position="92"/>
        <end position="118"/>
    </location>
</feature>
<dbReference type="Pfam" id="PF03553">
    <property type="entry name" value="Na_H_antiporter"/>
    <property type="match status" value="1"/>
</dbReference>
<evidence type="ECO:0000256" key="8">
    <source>
        <dbReference type="ARBA" id="ARBA00038435"/>
    </source>
</evidence>
<evidence type="ECO:0000256" key="5">
    <source>
        <dbReference type="ARBA" id="ARBA00022692"/>
    </source>
</evidence>
<evidence type="ECO:0000256" key="3">
    <source>
        <dbReference type="ARBA" id="ARBA00022449"/>
    </source>
</evidence>
<feature type="transmembrane region" description="Helical" evidence="9">
    <location>
        <begin position="253"/>
        <end position="271"/>
    </location>
</feature>
<organism evidence="11 12">
    <name type="scientific">Tenacibaculum aiptasiae</name>
    <dbReference type="NCBI Taxonomy" id="426481"/>
    <lineage>
        <taxon>Bacteria</taxon>
        <taxon>Pseudomonadati</taxon>
        <taxon>Bacteroidota</taxon>
        <taxon>Flavobacteriia</taxon>
        <taxon>Flavobacteriales</taxon>
        <taxon>Flavobacteriaceae</taxon>
        <taxon>Tenacibaculum</taxon>
    </lineage>
</organism>
<evidence type="ECO:0000259" key="10">
    <source>
        <dbReference type="Pfam" id="PF03553"/>
    </source>
</evidence>
<feature type="transmembrane region" description="Helical" evidence="9">
    <location>
        <begin position="25"/>
        <end position="47"/>
    </location>
</feature>
<dbReference type="OrthoDB" id="9762978at2"/>
<keyword evidence="7 9" id="KW-0472">Membrane</keyword>
<feature type="transmembrane region" description="Helical" evidence="9">
    <location>
        <begin position="277"/>
        <end position="294"/>
    </location>
</feature>
<sequence length="494" mass="52534">MQDDKNLSEIDIEGQKIIANKELSIWEALIPVIALIGMLAYNVFVFGDNALSGSNQFILILGGATAAIVGFKNKVSYKVMIDEVAENIKSTAGAILILLMVGALAGTWLISGIIPSMIYYGLQILNPTIFLAACLIICAVISIATGSSWTTAATVGIALIGIGEALGISLGMTAGAVLSGAYFGDKMSPMSDTTNLAPAMAGTDLFTHIKYMAYTTVPTIIVTLIFFIILGFTQNTTGTADTQQMLSDINKAFNINPFLFLVPIAVVILIMKKTPPLIALLAGTLLGGVFALIFQPQVVAQVAGVKSLDFNSAYKGVMNAITVKTSVATDNEVLKDLFTAGGMEKMLGTIWLILCAMIFGGVMDAIGALAKISSFLLNLFDSVFGLFASTVATCIGLNFTASDQYLALVVPGKMYAKAYQDKGLAPENLSRTLEDSGTVTSVLIPWNTCGAYHSGVLGVPVIDYAFYAVFNWLSPFMTLLFAAFRIKIREIIKK</sequence>
<dbReference type="AlphaFoldDB" id="A0A7J5A915"/>
<protein>
    <submittedName>
        <fullName evidence="11">Na+/H+ antiporter NhaC</fullName>
    </submittedName>
</protein>
<dbReference type="InterPro" id="IPR018461">
    <property type="entry name" value="Na/H_Antiport_NhaC-like_C"/>
</dbReference>
<dbReference type="GO" id="GO:0015297">
    <property type="term" value="F:antiporter activity"/>
    <property type="evidence" value="ECO:0007669"/>
    <property type="project" value="UniProtKB-KW"/>
</dbReference>
<dbReference type="RefSeq" id="WP_150901073.1">
    <property type="nucleotide sequence ID" value="NZ_WAAU01000030.1"/>
</dbReference>
<dbReference type="InterPro" id="IPR052180">
    <property type="entry name" value="NhaC_Na-H+_Antiporter"/>
</dbReference>
<name>A0A7J5A915_9FLAO</name>
<comment type="subcellular location">
    <subcellularLocation>
        <location evidence="1">Cell membrane</location>
        <topology evidence="1">Multi-pass membrane protein</topology>
    </subcellularLocation>
</comment>
<proteinExistence type="inferred from homology"/>